<dbReference type="Pfam" id="PF13614">
    <property type="entry name" value="AAA_31"/>
    <property type="match status" value="1"/>
</dbReference>
<dbReference type="InterPro" id="IPR027417">
    <property type="entry name" value="P-loop_NTPase"/>
</dbReference>
<sequence length="176" mass="19471">MDGMTRGTIISITGKGGVGKTATTSLILRTLIESTKNKKILVVDADPATNLPRVLNVPVERTVGMVATDLKKRINEGSLSPGTAKQELLESWVFDIIVETEHFDLLTMGRTQGEGCYCYVNASLRRIIDTLVDNYDIILMDMEAGLEHLSRRTEHDVDLFIIVTDPSQMGFDTAER</sequence>
<feature type="domain" description="AAA" evidence="1">
    <location>
        <begin position="9"/>
        <end position="170"/>
    </location>
</feature>
<reference evidence="2" key="1">
    <citation type="journal article" date="2014" name="Front. Microbiol.">
        <title>High frequency of phylogenetically diverse reductive dehalogenase-homologous genes in deep subseafloor sedimentary metagenomes.</title>
        <authorList>
            <person name="Kawai M."/>
            <person name="Futagami T."/>
            <person name="Toyoda A."/>
            <person name="Takaki Y."/>
            <person name="Nishi S."/>
            <person name="Hori S."/>
            <person name="Arai W."/>
            <person name="Tsubouchi T."/>
            <person name="Morono Y."/>
            <person name="Uchiyama I."/>
            <person name="Ito T."/>
            <person name="Fujiyama A."/>
            <person name="Inagaki F."/>
            <person name="Takami H."/>
        </authorList>
    </citation>
    <scope>NUCLEOTIDE SEQUENCE</scope>
    <source>
        <strain evidence="2">Expedition CK06-06</strain>
    </source>
</reference>
<dbReference type="PANTHER" id="PTHR43384:SF7">
    <property type="entry name" value="CARBON-MONOXIDE DEHYDROGENASE ACCESSORY PROTEIN"/>
    <property type="match status" value="1"/>
</dbReference>
<dbReference type="Gene3D" id="3.40.50.300">
    <property type="entry name" value="P-loop containing nucleotide triphosphate hydrolases"/>
    <property type="match status" value="1"/>
</dbReference>
<protein>
    <recommendedName>
        <fullName evidence="1">AAA domain-containing protein</fullName>
    </recommendedName>
</protein>
<dbReference type="SUPFAM" id="SSF52540">
    <property type="entry name" value="P-loop containing nucleoside triphosphate hydrolases"/>
    <property type="match status" value="1"/>
</dbReference>
<dbReference type="PANTHER" id="PTHR43384">
    <property type="entry name" value="SEPTUM SITE-DETERMINING PROTEIN MIND HOMOLOG, CHLOROPLASTIC-RELATED"/>
    <property type="match status" value="1"/>
</dbReference>
<dbReference type="EMBL" id="BARU01009167">
    <property type="protein sequence ID" value="GAH33480.1"/>
    <property type="molecule type" value="Genomic_DNA"/>
</dbReference>
<comment type="caution">
    <text evidence="2">The sequence shown here is derived from an EMBL/GenBank/DDBJ whole genome shotgun (WGS) entry which is preliminary data.</text>
</comment>
<feature type="non-terminal residue" evidence="2">
    <location>
        <position position="176"/>
    </location>
</feature>
<organism evidence="2">
    <name type="scientific">marine sediment metagenome</name>
    <dbReference type="NCBI Taxonomy" id="412755"/>
    <lineage>
        <taxon>unclassified sequences</taxon>
        <taxon>metagenomes</taxon>
        <taxon>ecological metagenomes</taxon>
    </lineage>
</organism>
<evidence type="ECO:0000313" key="2">
    <source>
        <dbReference type="EMBL" id="GAH33480.1"/>
    </source>
</evidence>
<dbReference type="InterPro" id="IPR050625">
    <property type="entry name" value="ParA/MinD_ATPase"/>
</dbReference>
<gene>
    <name evidence="2" type="ORF">S03H2_17734</name>
</gene>
<dbReference type="GO" id="GO:0016887">
    <property type="term" value="F:ATP hydrolysis activity"/>
    <property type="evidence" value="ECO:0007669"/>
    <property type="project" value="TreeGrafter"/>
</dbReference>
<dbReference type="AlphaFoldDB" id="X1FLW5"/>
<dbReference type="GO" id="GO:0051782">
    <property type="term" value="P:negative regulation of cell division"/>
    <property type="evidence" value="ECO:0007669"/>
    <property type="project" value="TreeGrafter"/>
</dbReference>
<evidence type="ECO:0000259" key="1">
    <source>
        <dbReference type="Pfam" id="PF13614"/>
    </source>
</evidence>
<accession>X1FLW5</accession>
<proteinExistence type="predicted"/>
<dbReference type="GO" id="GO:0009898">
    <property type="term" value="C:cytoplasmic side of plasma membrane"/>
    <property type="evidence" value="ECO:0007669"/>
    <property type="project" value="TreeGrafter"/>
</dbReference>
<dbReference type="GO" id="GO:0005524">
    <property type="term" value="F:ATP binding"/>
    <property type="evidence" value="ECO:0007669"/>
    <property type="project" value="TreeGrafter"/>
</dbReference>
<dbReference type="GO" id="GO:0005829">
    <property type="term" value="C:cytosol"/>
    <property type="evidence" value="ECO:0007669"/>
    <property type="project" value="TreeGrafter"/>
</dbReference>
<name>X1FLW5_9ZZZZ</name>
<dbReference type="InterPro" id="IPR025669">
    <property type="entry name" value="AAA_dom"/>
</dbReference>